<evidence type="ECO:0000313" key="3">
    <source>
        <dbReference type="Proteomes" id="UP000245790"/>
    </source>
</evidence>
<comment type="caution">
    <text evidence="2">The sequence shown here is derived from an EMBL/GenBank/DDBJ whole genome shotgun (WGS) entry which is preliminary data.</text>
</comment>
<organism evidence="2 3">
    <name type="scientific">Pleionea mediterranea</name>
    <dbReference type="NCBI Taxonomy" id="523701"/>
    <lineage>
        <taxon>Bacteria</taxon>
        <taxon>Pseudomonadati</taxon>
        <taxon>Pseudomonadota</taxon>
        <taxon>Gammaproteobacteria</taxon>
        <taxon>Oceanospirillales</taxon>
        <taxon>Pleioneaceae</taxon>
        <taxon>Pleionea</taxon>
    </lineage>
</organism>
<dbReference type="RefSeq" id="WP_109764770.1">
    <property type="nucleotide sequence ID" value="NZ_QGGU01000013.1"/>
</dbReference>
<name>A0A316FEY1_9GAMM</name>
<keyword evidence="1" id="KW-1133">Transmembrane helix</keyword>
<evidence type="ECO:0000313" key="2">
    <source>
        <dbReference type="EMBL" id="PWK46330.1"/>
    </source>
</evidence>
<dbReference type="EMBL" id="QGGU01000013">
    <property type="protein sequence ID" value="PWK46330.1"/>
    <property type="molecule type" value="Genomic_DNA"/>
</dbReference>
<keyword evidence="3" id="KW-1185">Reference proteome</keyword>
<keyword evidence="1" id="KW-0812">Transmembrane</keyword>
<evidence type="ECO:0008006" key="4">
    <source>
        <dbReference type="Google" id="ProtNLM"/>
    </source>
</evidence>
<proteinExistence type="predicted"/>
<feature type="transmembrane region" description="Helical" evidence="1">
    <location>
        <begin position="14"/>
        <end position="47"/>
    </location>
</feature>
<sequence length="61" mass="6509">MNNSCSKRQISSSIIWAAAIIATALLGGSAFLSIVLLPALAACHILYIQKKVKTNNKPNCH</sequence>
<evidence type="ECO:0000256" key="1">
    <source>
        <dbReference type="SAM" id="Phobius"/>
    </source>
</evidence>
<dbReference type="Proteomes" id="UP000245790">
    <property type="component" value="Unassembled WGS sequence"/>
</dbReference>
<reference evidence="2 3" key="1">
    <citation type="submission" date="2018-05" db="EMBL/GenBank/DDBJ databases">
        <title>Genomic Encyclopedia of Type Strains, Phase IV (KMG-IV): sequencing the most valuable type-strain genomes for metagenomic binning, comparative biology and taxonomic classification.</title>
        <authorList>
            <person name="Goeker M."/>
        </authorList>
    </citation>
    <scope>NUCLEOTIDE SEQUENCE [LARGE SCALE GENOMIC DNA]</scope>
    <source>
        <strain evidence="2 3">DSM 25350</strain>
    </source>
</reference>
<accession>A0A316FEY1</accession>
<dbReference type="AlphaFoldDB" id="A0A316FEY1"/>
<protein>
    <recommendedName>
        <fullName evidence="4">DUF2933 family protein</fullName>
    </recommendedName>
</protein>
<gene>
    <name evidence="2" type="ORF">C8D97_11313</name>
</gene>
<keyword evidence="1" id="KW-0472">Membrane</keyword>